<sequence length="768" mass="86429">MAVTGVAVNCYWNGRVKKESNDVVYEGAKVNVMPIKVFHGTTYAGLLDKIYATTAIDRQNFELNIICRYPISSQEYKPIPIKNDEGVELLLEVPSRSGVYCVEIYLEEEPAPLRVLEATALLTKETNAVEVGDDGKNNGETSSKLSNDSPKIDDNKVLIGDRRKWEELNINCLVNVFQKVGMETLLLDVPLAFADRIMKEYQNEIPITSFIKFIVNRSSGCATTLMLPYRCSEEGLEYAAKQCPALKVFGLHGCLSLKNVSVIPKLIRNWKNLELMLPKSYVGANEASAIVTHLPKIKHLSLKGATIEKKNLVMILRCCRELVRNKVAFFTHGKAFKENGCLGLSGEVVWAKGPLSVSFEEAGWGGSLRPTFIKAGTRFLERPSSARGLSALAEGVGGMDAELLAIEVEVAMELTSSRRRVTDEALMKEASRYYGYVEAVEASKRVNYGAEGELGNGLAFVPMGRTLRVLLRKGVSVTWKKGEMMKGGVQAILRGSITAWETKIKEMTTRLVRSLRVGRNIEWRAVNSRGAVGVWVFTGVYGPVCSRDREDFWEELGSVKGLWSDPWCVGGDFNLVRFPEERSREGGLTASMRRFSEVLEDLELRDFPLMGGPFTWRGGLNNQVQSRLDRFLVTDNWDNLCNGVVQSILPRYVSNHFPVLLKRGGLKKGPSPFRFENMWLEEEGFKDKMKIWWGSLKFTRTSCYILDAKLRALKNILKIWNKEEFEIVETKKGEVLMQVEHWDEKEKYAALNMEECEARNGARESHKS</sequence>
<dbReference type="Proteomes" id="UP000288805">
    <property type="component" value="Unassembled WGS sequence"/>
</dbReference>
<accession>A0A438D8L0</accession>
<dbReference type="PANTHER" id="PTHR33710">
    <property type="entry name" value="BNAC02G09200D PROTEIN"/>
    <property type="match status" value="1"/>
</dbReference>
<evidence type="ECO:0000313" key="3">
    <source>
        <dbReference type="Proteomes" id="UP000288805"/>
    </source>
</evidence>
<comment type="caution">
    <text evidence="2">The sequence shown here is derived from an EMBL/GenBank/DDBJ whole genome shotgun (WGS) entry which is preliminary data.</text>
</comment>
<dbReference type="InterPro" id="IPR036691">
    <property type="entry name" value="Endo/exonu/phosph_ase_sf"/>
</dbReference>
<dbReference type="PANTHER" id="PTHR33710:SF71">
    <property type="entry name" value="ENDONUCLEASE_EXONUCLEASE_PHOSPHATASE DOMAIN-CONTAINING PROTEIN"/>
    <property type="match status" value="1"/>
</dbReference>
<evidence type="ECO:0000313" key="2">
    <source>
        <dbReference type="EMBL" id="RVW31797.1"/>
    </source>
</evidence>
<proteinExistence type="predicted"/>
<dbReference type="InterPro" id="IPR032675">
    <property type="entry name" value="LRR_dom_sf"/>
</dbReference>
<dbReference type="EMBL" id="QGNW01001740">
    <property type="protein sequence ID" value="RVW31797.1"/>
    <property type="molecule type" value="Genomic_DNA"/>
</dbReference>
<name>A0A438D8L0_VITVI</name>
<feature type="region of interest" description="Disordered" evidence="1">
    <location>
        <begin position="130"/>
        <end position="149"/>
    </location>
</feature>
<dbReference type="SUPFAM" id="SSF56219">
    <property type="entry name" value="DNase I-like"/>
    <property type="match status" value="1"/>
</dbReference>
<dbReference type="Gene3D" id="3.80.10.10">
    <property type="entry name" value="Ribonuclease Inhibitor"/>
    <property type="match status" value="1"/>
</dbReference>
<evidence type="ECO:0000256" key="1">
    <source>
        <dbReference type="SAM" id="MobiDB-lite"/>
    </source>
</evidence>
<feature type="compositionally biased region" description="Polar residues" evidence="1">
    <location>
        <begin position="138"/>
        <end position="149"/>
    </location>
</feature>
<organism evidence="2 3">
    <name type="scientific">Vitis vinifera</name>
    <name type="common">Grape</name>
    <dbReference type="NCBI Taxonomy" id="29760"/>
    <lineage>
        <taxon>Eukaryota</taxon>
        <taxon>Viridiplantae</taxon>
        <taxon>Streptophyta</taxon>
        <taxon>Embryophyta</taxon>
        <taxon>Tracheophyta</taxon>
        <taxon>Spermatophyta</taxon>
        <taxon>Magnoliopsida</taxon>
        <taxon>eudicotyledons</taxon>
        <taxon>Gunneridae</taxon>
        <taxon>Pentapetalae</taxon>
        <taxon>rosids</taxon>
        <taxon>Vitales</taxon>
        <taxon>Vitaceae</taxon>
        <taxon>Viteae</taxon>
        <taxon>Vitis</taxon>
    </lineage>
</organism>
<dbReference type="Gene3D" id="3.60.10.10">
    <property type="entry name" value="Endonuclease/exonuclease/phosphatase"/>
    <property type="match status" value="1"/>
</dbReference>
<reference evidence="2 3" key="1">
    <citation type="journal article" date="2018" name="PLoS Genet.">
        <title>Population sequencing reveals clonal diversity and ancestral inbreeding in the grapevine cultivar Chardonnay.</title>
        <authorList>
            <person name="Roach M.J."/>
            <person name="Johnson D.L."/>
            <person name="Bohlmann J."/>
            <person name="van Vuuren H.J."/>
            <person name="Jones S.J."/>
            <person name="Pretorius I.S."/>
            <person name="Schmidt S.A."/>
            <person name="Borneman A.R."/>
        </authorList>
    </citation>
    <scope>NUCLEOTIDE SEQUENCE [LARGE SCALE GENOMIC DNA]</scope>
    <source>
        <strain evidence="3">cv. Chardonnay</strain>
        <tissue evidence="2">Leaf</tissue>
    </source>
</reference>
<gene>
    <name evidence="2" type="ORF">CK203_099483</name>
</gene>
<protein>
    <submittedName>
        <fullName evidence="2">Uncharacterized protein</fullName>
    </submittedName>
</protein>
<dbReference type="AlphaFoldDB" id="A0A438D8L0"/>